<dbReference type="EMBL" id="LGCK01000006">
    <property type="protein sequence ID" value="KPL73289.1"/>
    <property type="molecule type" value="Genomic_DNA"/>
</dbReference>
<keyword evidence="2" id="KW-1185">Reference proteome</keyword>
<dbReference type="STRING" id="229920.ADM99_03450"/>
<organism evidence="1 2">
    <name type="scientific">Leptolinea tardivitalis</name>
    <dbReference type="NCBI Taxonomy" id="229920"/>
    <lineage>
        <taxon>Bacteria</taxon>
        <taxon>Bacillati</taxon>
        <taxon>Chloroflexota</taxon>
        <taxon>Anaerolineae</taxon>
        <taxon>Anaerolineales</taxon>
        <taxon>Anaerolineaceae</taxon>
        <taxon>Leptolinea</taxon>
    </lineage>
</organism>
<dbReference type="Proteomes" id="UP000050430">
    <property type="component" value="Unassembled WGS sequence"/>
</dbReference>
<sequence length="231" mass="26234">MAETKFRRASDEPPDSQGPAFQRFLESMKIDFYKWHDGIGYDLDAFNEMNRSELKQVEDLLISRKDSDWRDVEALAALNTPFAVQALRDCLQSHNLECRLFAAKFLKEMGIEDQVEEVVIQTLPDTKIGNGLTFALSLAKTYPTEAIRRCILSTALTGNDDVRVHCAAMSLFLYGKAKSDFDPDNTIIYDFHEKDLAIRMKHFIELCRLVGVNPSAILTQLQVKPGNLNQI</sequence>
<accession>A0A0P6XEN5</accession>
<evidence type="ECO:0008006" key="3">
    <source>
        <dbReference type="Google" id="ProtNLM"/>
    </source>
</evidence>
<dbReference type="InterPro" id="IPR011989">
    <property type="entry name" value="ARM-like"/>
</dbReference>
<dbReference type="OrthoDB" id="9554561at2"/>
<reference evidence="1 2" key="1">
    <citation type="submission" date="2015-07" db="EMBL/GenBank/DDBJ databases">
        <title>Genome sequence of Leptolinea tardivitalis DSM 16556.</title>
        <authorList>
            <person name="Hemp J."/>
            <person name="Ward L.M."/>
            <person name="Pace L.A."/>
            <person name="Fischer W.W."/>
        </authorList>
    </citation>
    <scope>NUCLEOTIDE SEQUENCE [LARGE SCALE GENOMIC DNA]</scope>
    <source>
        <strain evidence="1 2">YMTK-2</strain>
    </source>
</reference>
<dbReference type="Gene3D" id="1.25.10.10">
    <property type="entry name" value="Leucine-rich Repeat Variant"/>
    <property type="match status" value="1"/>
</dbReference>
<protein>
    <recommendedName>
        <fullName evidence="3">HEAT repeat domain-containing protein</fullName>
    </recommendedName>
</protein>
<comment type="caution">
    <text evidence="1">The sequence shown here is derived from an EMBL/GenBank/DDBJ whole genome shotgun (WGS) entry which is preliminary data.</text>
</comment>
<evidence type="ECO:0000313" key="2">
    <source>
        <dbReference type="Proteomes" id="UP000050430"/>
    </source>
</evidence>
<name>A0A0P6XEN5_9CHLR</name>
<dbReference type="AlphaFoldDB" id="A0A0P6XEN5"/>
<gene>
    <name evidence="1" type="ORF">ADM99_03450</name>
</gene>
<proteinExistence type="predicted"/>
<dbReference type="RefSeq" id="WP_062421696.1">
    <property type="nucleotide sequence ID" value="NZ_BBYA01000009.1"/>
</dbReference>
<evidence type="ECO:0000313" key="1">
    <source>
        <dbReference type="EMBL" id="KPL73289.1"/>
    </source>
</evidence>